<evidence type="ECO:0000313" key="2">
    <source>
        <dbReference type="Proteomes" id="UP000550260"/>
    </source>
</evidence>
<dbReference type="Proteomes" id="UP000550260">
    <property type="component" value="Unassembled WGS sequence"/>
</dbReference>
<name>A0A8E2B6H0_9PSEU</name>
<reference evidence="1 2" key="1">
    <citation type="submission" date="2020-08" db="EMBL/GenBank/DDBJ databases">
        <title>Amycolatopsis echigonensis JCM 21831.</title>
        <authorList>
            <person name="Tedsree N."/>
            <person name="Kuncharoen N."/>
            <person name="Likhitwitayawuid K."/>
            <person name="Tanasupawat S."/>
        </authorList>
    </citation>
    <scope>NUCLEOTIDE SEQUENCE [LARGE SCALE GENOMIC DNA]</scope>
    <source>
        <strain evidence="1 2">JCM 21831</strain>
    </source>
</reference>
<organism evidence="1 2">
    <name type="scientific">Amycolatopsis echigonensis</name>
    <dbReference type="NCBI Taxonomy" id="2576905"/>
    <lineage>
        <taxon>Bacteria</taxon>
        <taxon>Bacillati</taxon>
        <taxon>Actinomycetota</taxon>
        <taxon>Actinomycetes</taxon>
        <taxon>Pseudonocardiales</taxon>
        <taxon>Pseudonocardiaceae</taxon>
        <taxon>Amycolatopsis</taxon>
    </lineage>
</organism>
<sequence length="75" mass="8301">MDKIAADFSVDAIFISPTGIKRDKAGVRQGFVADPATERHVPVNCKKVLPTSVRPRVQERAKNAWYIEFGSQVGE</sequence>
<protein>
    <submittedName>
        <fullName evidence="1">Uncharacterized protein</fullName>
    </submittedName>
</protein>
<dbReference type="AlphaFoldDB" id="A0A8E2B6H0"/>
<dbReference type="RefSeq" id="WP_183125904.1">
    <property type="nucleotide sequence ID" value="NZ_JACJHR010000057.1"/>
</dbReference>
<dbReference type="EMBL" id="JACJHR010000057">
    <property type="protein sequence ID" value="MBB2503639.1"/>
    <property type="molecule type" value="Genomic_DNA"/>
</dbReference>
<gene>
    <name evidence="1" type="ORF">H5411_31435</name>
</gene>
<accession>A0A8E2B6H0</accession>
<comment type="caution">
    <text evidence="1">The sequence shown here is derived from an EMBL/GenBank/DDBJ whole genome shotgun (WGS) entry which is preliminary data.</text>
</comment>
<proteinExistence type="predicted"/>
<evidence type="ECO:0000313" key="1">
    <source>
        <dbReference type="EMBL" id="MBB2503639.1"/>
    </source>
</evidence>